<evidence type="ECO:0000256" key="8">
    <source>
        <dbReference type="ARBA" id="ARBA00022777"/>
    </source>
</evidence>
<evidence type="ECO:0000256" key="1">
    <source>
        <dbReference type="ARBA" id="ARBA00004992"/>
    </source>
</evidence>
<dbReference type="HAMAP" id="MF_00165">
    <property type="entry name" value="Thymidylate_kinase"/>
    <property type="match status" value="1"/>
</dbReference>
<evidence type="ECO:0000313" key="11">
    <source>
        <dbReference type="EMBL" id="KAL1124026.1"/>
    </source>
</evidence>
<keyword evidence="12" id="KW-1185">Reference proteome</keyword>
<dbReference type="InterPro" id="IPR027417">
    <property type="entry name" value="P-loop_NTPase"/>
</dbReference>
<evidence type="ECO:0000259" key="10">
    <source>
        <dbReference type="Pfam" id="PF02223"/>
    </source>
</evidence>
<dbReference type="InterPro" id="IPR018095">
    <property type="entry name" value="Thymidylate_kin_CS"/>
</dbReference>
<dbReference type="GO" id="GO:0009165">
    <property type="term" value="P:nucleotide biosynthetic process"/>
    <property type="evidence" value="ECO:0007669"/>
    <property type="project" value="UniProtKB-KW"/>
</dbReference>
<dbReference type="AlphaFoldDB" id="A0ABD0Y9T8"/>
<evidence type="ECO:0000256" key="3">
    <source>
        <dbReference type="ARBA" id="ARBA00012980"/>
    </source>
</evidence>
<keyword evidence="7" id="KW-0547">Nucleotide-binding</keyword>
<keyword evidence="9" id="KW-0067">ATP-binding</keyword>
<evidence type="ECO:0000256" key="4">
    <source>
        <dbReference type="ARBA" id="ARBA00017144"/>
    </source>
</evidence>
<dbReference type="PANTHER" id="PTHR10344:SF1">
    <property type="entry name" value="THYMIDYLATE KINASE"/>
    <property type="match status" value="1"/>
</dbReference>
<evidence type="ECO:0000256" key="7">
    <source>
        <dbReference type="ARBA" id="ARBA00022741"/>
    </source>
</evidence>
<comment type="caution">
    <text evidence="11">The sequence shown here is derived from an EMBL/GenBank/DDBJ whole genome shotgun (WGS) entry which is preliminary data.</text>
</comment>
<evidence type="ECO:0000256" key="6">
    <source>
        <dbReference type="ARBA" id="ARBA00022727"/>
    </source>
</evidence>
<proteinExistence type="inferred from homology"/>
<dbReference type="Pfam" id="PF02223">
    <property type="entry name" value="Thymidylate_kin"/>
    <property type="match status" value="1"/>
</dbReference>
<organism evidence="11 12">
    <name type="scientific">Ranatra chinensis</name>
    <dbReference type="NCBI Taxonomy" id="642074"/>
    <lineage>
        <taxon>Eukaryota</taxon>
        <taxon>Metazoa</taxon>
        <taxon>Ecdysozoa</taxon>
        <taxon>Arthropoda</taxon>
        <taxon>Hexapoda</taxon>
        <taxon>Insecta</taxon>
        <taxon>Pterygota</taxon>
        <taxon>Neoptera</taxon>
        <taxon>Paraneoptera</taxon>
        <taxon>Hemiptera</taxon>
        <taxon>Heteroptera</taxon>
        <taxon>Panheteroptera</taxon>
        <taxon>Nepomorpha</taxon>
        <taxon>Nepidae</taxon>
        <taxon>Ranatrinae</taxon>
        <taxon>Ranatra</taxon>
    </lineage>
</organism>
<dbReference type="GO" id="GO:0005524">
    <property type="term" value="F:ATP binding"/>
    <property type="evidence" value="ECO:0007669"/>
    <property type="project" value="UniProtKB-KW"/>
</dbReference>
<keyword evidence="6" id="KW-0545">Nucleotide biosynthesis</keyword>
<reference evidence="11 12" key="1">
    <citation type="submission" date="2024-07" db="EMBL/GenBank/DDBJ databases">
        <title>Chromosome-level genome assembly of the water stick insect Ranatra chinensis (Heteroptera: Nepidae).</title>
        <authorList>
            <person name="Liu X."/>
        </authorList>
    </citation>
    <scope>NUCLEOTIDE SEQUENCE [LARGE SCALE GENOMIC DNA]</scope>
    <source>
        <strain evidence="11">Cailab_2021Rc</strain>
        <tissue evidence="11">Muscle</tissue>
    </source>
</reference>
<dbReference type="EMBL" id="JBFDAA010000011">
    <property type="protein sequence ID" value="KAL1124026.1"/>
    <property type="molecule type" value="Genomic_DNA"/>
</dbReference>
<evidence type="ECO:0000256" key="9">
    <source>
        <dbReference type="ARBA" id="ARBA00022840"/>
    </source>
</evidence>
<evidence type="ECO:0000256" key="5">
    <source>
        <dbReference type="ARBA" id="ARBA00022679"/>
    </source>
</evidence>
<name>A0ABD0Y9T8_9HEMI</name>
<feature type="domain" description="Thymidylate kinase-like" evidence="10">
    <location>
        <begin position="8"/>
        <end position="172"/>
    </location>
</feature>
<evidence type="ECO:0000313" key="12">
    <source>
        <dbReference type="Proteomes" id="UP001558652"/>
    </source>
</evidence>
<sequence length="180" mass="20093">MRGALIVFEGLDRSGKSTQCLKLVEALNSKGITSMSMRFPDRSTTVGKVINDYLAFGVELSDEAVHLIFSANRWELASKIKKLLNEGTTVIVDRYSYSGVAYSAAKKGMDMKWCKNPEIGLPKPDLVVYLQIGTEELAKRGGYGAERYENVLFLEGVRENYSTLMDASWLVILESFIFVT</sequence>
<gene>
    <name evidence="11" type="ORF">AAG570_001796</name>
</gene>
<dbReference type="SUPFAM" id="SSF52540">
    <property type="entry name" value="P-loop containing nucleoside triphosphate hydrolases"/>
    <property type="match status" value="1"/>
</dbReference>
<dbReference type="EC" id="2.7.4.9" evidence="3"/>
<dbReference type="GO" id="GO:0004798">
    <property type="term" value="F:dTMP kinase activity"/>
    <property type="evidence" value="ECO:0007669"/>
    <property type="project" value="UniProtKB-EC"/>
</dbReference>
<comment type="similarity">
    <text evidence="2">Belongs to the thymidylate kinase family.</text>
</comment>
<dbReference type="PROSITE" id="PS01331">
    <property type="entry name" value="THYMIDYLATE_KINASE"/>
    <property type="match status" value="1"/>
</dbReference>
<keyword evidence="8" id="KW-0418">Kinase</keyword>
<keyword evidence="5" id="KW-0808">Transferase</keyword>
<accession>A0ABD0Y9T8</accession>
<dbReference type="InterPro" id="IPR039430">
    <property type="entry name" value="Thymidylate_kin-like_dom"/>
</dbReference>
<dbReference type="Gene3D" id="3.40.50.300">
    <property type="entry name" value="P-loop containing nucleotide triphosphate hydrolases"/>
    <property type="match status" value="1"/>
</dbReference>
<dbReference type="CDD" id="cd01672">
    <property type="entry name" value="TMPK"/>
    <property type="match status" value="1"/>
</dbReference>
<dbReference type="NCBIfam" id="TIGR00041">
    <property type="entry name" value="DTMP_kinase"/>
    <property type="match status" value="1"/>
</dbReference>
<dbReference type="PANTHER" id="PTHR10344">
    <property type="entry name" value="THYMIDYLATE KINASE"/>
    <property type="match status" value="1"/>
</dbReference>
<evidence type="ECO:0000256" key="2">
    <source>
        <dbReference type="ARBA" id="ARBA00009776"/>
    </source>
</evidence>
<protein>
    <recommendedName>
        <fullName evidence="4">Thymidylate kinase</fullName>
        <ecNumber evidence="3">2.7.4.9</ecNumber>
    </recommendedName>
</protein>
<dbReference type="InterPro" id="IPR018094">
    <property type="entry name" value="Thymidylate_kinase"/>
</dbReference>
<comment type="pathway">
    <text evidence="1">Pyrimidine metabolism; dTTP biosynthesis.</text>
</comment>
<dbReference type="Proteomes" id="UP001558652">
    <property type="component" value="Unassembled WGS sequence"/>
</dbReference>
<dbReference type="FunFam" id="3.40.50.300:FF:000679">
    <property type="entry name" value="Thymidylate kinase"/>
    <property type="match status" value="1"/>
</dbReference>